<comment type="caution">
    <text evidence="1">The sequence shown here is derived from an EMBL/GenBank/DDBJ whole genome shotgun (WGS) entry which is preliminary data.</text>
</comment>
<proteinExistence type="predicted"/>
<dbReference type="Proteomes" id="UP001056120">
    <property type="component" value="Linkage Group LG10"/>
</dbReference>
<reference evidence="2" key="1">
    <citation type="journal article" date="2022" name="Mol. Ecol. Resour.">
        <title>The genomes of chicory, endive, great burdock and yacon provide insights into Asteraceae palaeo-polyploidization history and plant inulin production.</title>
        <authorList>
            <person name="Fan W."/>
            <person name="Wang S."/>
            <person name="Wang H."/>
            <person name="Wang A."/>
            <person name="Jiang F."/>
            <person name="Liu H."/>
            <person name="Zhao H."/>
            <person name="Xu D."/>
            <person name="Zhang Y."/>
        </authorList>
    </citation>
    <scope>NUCLEOTIDE SEQUENCE [LARGE SCALE GENOMIC DNA]</scope>
    <source>
        <strain evidence="2">cv. Yunnan</strain>
    </source>
</reference>
<reference evidence="1 2" key="2">
    <citation type="journal article" date="2022" name="Mol. Ecol. Resour.">
        <title>The genomes of chicory, endive, great burdock and yacon provide insights into Asteraceae paleo-polyploidization history and plant inulin production.</title>
        <authorList>
            <person name="Fan W."/>
            <person name="Wang S."/>
            <person name="Wang H."/>
            <person name="Wang A."/>
            <person name="Jiang F."/>
            <person name="Liu H."/>
            <person name="Zhao H."/>
            <person name="Xu D."/>
            <person name="Zhang Y."/>
        </authorList>
    </citation>
    <scope>NUCLEOTIDE SEQUENCE [LARGE SCALE GENOMIC DNA]</scope>
    <source>
        <strain evidence="2">cv. Yunnan</strain>
        <tissue evidence="1">Leaves</tissue>
    </source>
</reference>
<evidence type="ECO:0000313" key="1">
    <source>
        <dbReference type="EMBL" id="KAI3800709.1"/>
    </source>
</evidence>
<gene>
    <name evidence="1" type="ORF">L1987_28803</name>
</gene>
<dbReference type="EMBL" id="CM042027">
    <property type="protein sequence ID" value="KAI3800709.1"/>
    <property type="molecule type" value="Genomic_DNA"/>
</dbReference>
<evidence type="ECO:0000313" key="2">
    <source>
        <dbReference type="Proteomes" id="UP001056120"/>
    </source>
</evidence>
<accession>A0ACB9HXQ1</accession>
<name>A0ACB9HXQ1_9ASTR</name>
<protein>
    <submittedName>
        <fullName evidence="1">Uncharacterized protein</fullName>
    </submittedName>
</protein>
<organism evidence="1 2">
    <name type="scientific">Smallanthus sonchifolius</name>
    <dbReference type="NCBI Taxonomy" id="185202"/>
    <lineage>
        <taxon>Eukaryota</taxon>
        <taxon>Viridiplantae</taxon>
        <taxon>Streptophyta</taxon>
        <taxon>Embryophyta</taxon>
        <taxon>Tracheophyta</taxon>
        <taxon>Spermatophyta</taxon>
        <taxon>Magnoliopsida</taxon>
        <taxon>eudicotyledons</taxon>
        <taxon>Gunneridae</taxon>
        <taxon>Pentapetalae</taxon>
        <taxon>asterids</taxon>
        <taxon>campanulids</taxon>
        <taxon>Asterales</taxon>
        <taxon>Asteraceae</taxon>
        <taxon>Asteroideae</taxon>
        <taxon>Heliantheae alliance</taxon>
        <taxon>Millerieae</taxon>
        <taxon>Smallanthus</taxon>
    </lineage>
</organism>
<sequence>MEGNFQGDLADIFRPGSVGSGDPSVSVSDWQYFDQSDDQETQMIQKSTRIHDQGFGQPFTSLLADPFIDHEGTPSPCFFGTTSLNENLEQQQSTRIQLGFDDHNNNNQSHNIFSKMLQISSSKASSNNEIITSSSSSSKRSLMEASTTSLQISSPRNPAIKRSKPNHGYMSRKSQAKKVVCIPAPTPINSRPTGYRPELPDHGSSGGQTDDFFSGLGEIEGDPISMLLNHGFLGGGGDEDEAENYNKDLDPFG</sequence>
<keyword evidence="2" id="KW-1185">Reference proteome</keyword>